<dbReference type="PANTHER" id="PTHR30486">
    <property type="entry name" value="TWITCHING MOTILITY PROTEIN PILT"/>
    <property type="match status" value="1"/>
</dbReference>
<sequence>MQITVTHPNGDSQVLDIPDDSIIGKGMDCEVRLDSWRVSKEHARLFMTPAGPLVEDLGTFGGIQVNGRKVDVQFGPLKPTDVISVGPYKLNVVDETATSKQPPLAVKATSERSRSSTVAARNQAATQAIAESRAHALRVQSQVMASKPSEETNAKTAASYPLMVAADPQEKALEFEWRKRIHAMLLETMDLRRQDVSRMSDERLRQETESVIRKLIEDKGGEIPSSINRNALCQQVLNEAIGLGPLEDLLADESVTEIMVNRHDQIFVERSGRLVRHALTFTGDQAVLGVIERIVTPLGRRIDESSPMVDARLKDGSRVNAIIPPLALKGPTLTIRKFSKRKLSASDLVAYGSVSPEMAHFMQICVEAKKNVVVSGGTGSGKTTLLNILSNFIPQGERVITVEDAAELQLGHEHLISLESRPANVEGKGGVSIRDLVRNTLRMRPDRIVVGECRGAEALDMLQAMNTGHDGSLTTLHANSPRDALARLETMVLMAGMDLPLTAIREQIASAVDIIVQQTRFACGKRCVTHIAEITGIESGTIQVQELFRFVRQGHDPETGRVQGVFTGCDMVPTFYEELQSTGMHLDMSIFKPWMQVPDPSSDSDFGDFDEPKRRGTRA</sequence>
<organism evidence="5 6">
    <name type="scientific">Aquabacterium lacunae</name>
    <dbReference type="NCBI Taxonomy" id="2528630"/>
    <lineage>
        <taxon>Bacteria</taxon>
        <taxon>Pseudomonadati</taxon>
        <taxon>Pseudomonadota</taxon>
        <taxon>Betaproteobacteria</taxon>
        <taxon>Burkholderiales</taxon>
        <taxon>Aquabacterium</taxon>
    </lineage>
</organism>
<dbReference type="AlphaFoldDB" id="A0A4V6MTS3"/>
<dbReference type="Gene3D" id="3.30.450.380">
    <property type="match status" value="1"/>
</dbReference>
<comment type="caution">
    <text evidence="5">The sequence shown here is derived from an EMBL/GenBank/DDBJ whole genome shotgun (WGS) entry which is preliminary data.</text>
</comment>
<dbReference type="EMBL" id="SIXI01000002">
    <property type="protein sequence ID" value="TBO32926.1"/>
    <property type="molecule type" value="Genomic_DNA"/>
</dbReference>
<keyword evidence="2" id="KW-0694">RNA-binding</keyword>
<feature type="compositionally biased region" description="Basic and acidic residues" evidence="3">
    <location>
        <begin position="610"/>
        <end position="619"/>
    </location>
</feature>
<name>A0A4V6MTS3_9BURK</name>
<keyword evidence="6" id="KW-1185">Reference proteome</keyword>
<feature type="region of interest" description="Disordered" evidence="3">
    <location>
        <begin position="599"/>
        <end position="619"/>
    </location>
</feature>
<dbReference type="SUPFAM" id="SSF49879">
    <property type="entry name" value="SMAD/FHA domain"/>
    <property type="match status" value="1"/>
</dbReference>
<evidence type="ECO:0000256" key="3">
    <source>
        <dbReference type="SAM" id="MobiDB-lite"/>
    </source>
</evidence>
<evidence type="ECO:0000259" key="4">
    <source>
        <dbReference type="PROSITE" id="PS50006"/>
    </source>
</evidence>
<gene>
    <name evidence="5" type="ORF">EYS42_07115</name>
</gene>
<protein>
    <submittedName>
        <fullName evidence="5">FHA domain-containing protein</fullName>
    </submittedName>
</protein>
<evidence type="ECO:0000256" key="2">
    <source>
        <dbReference type="PROSITE-ProRule" id="PRU00182"/>
    </source>
</evidence>
<dbReference type="Gene3D" id="2.60.200.20">
    <property type="match status" value="1"/>
</dbReference>
<dbReference type="OrthoDB" id="9810761at2"/>
<dbReference type="InterPro" id="IPR001482">
    <property type="entry name" value="T2SS/T4SS_dom"/>
</dbReference>
<dbReference type="PROSITE" id="PS50889">
    <property type="entry name" value="S4"/>
    <property type="match status" value="1"/>
</dbReference>
<dbReference type="Gene3D" id="3.40.50.300">
    <property type="entry name" value="P-loop containing nucleotide triphosphate hydrolases"/>
    <property type="match status" value="1"/>
</dbReference>
<dbReference type="CDD" id="cd01130">
    <property type="entry name" value="VirB11-like_ATPase"/>
    <property type="match status" value="1"/>
</dbReference>
<dbReference type="InterPro" id="IPR050921">
    <property type="entry name" value="T4SS_GSP_E_ATPase"/>
</dbReference>
<evidence type="ECO:0000313" key="5">
    <source>
        <dbReference type="EMBL" id="TBO32926.1"/>
    </source>
</evidence>
<dbReference type="CDD" id="cd00060">
    <property type="entry name" value="FHA"/>
    <property type="match status" value="1"/>
</dbReference>
<dbReference type="InterPro" id="IPR027417">
    <property type="entry name" value="P-loop_NTPase"/>
</dbReference>
<proteinExistence type="inferred from homology"/>
<dbReference type="GO" id="GO:0016887">
    <property type="term" value="F:ATP hydrolysis activity"/>
    <property type="evidence" value="ECO:0007669"/>
    <property type="project" value="InterPro"/>
</dbReference>
<dbReference type="SUPFAM" id="SSF52540">
    <property type="entry name" value="P-loop containing nucleoside triphosphate hydrolases"/>
    <property type="match status" value="1"/>
</dbReference>
<evidence type="ECO:0000313" key="6">
    <source>
        <dbReference type="Proteomes" id="UP000292120"/>
    </source>
</evidence>
<dbReference type="Pfam" id="PF00437">
    <property type="entry name" value="T2SSE"/>
    <property type="match status" value="1"/>
</dbReference>
<dbReference type="Proteomes" id="UP000292120">
    <property type="component" value="Unassembled WGS sequence"/>
</dbReference>
<comment type="similarity">
    <text evidence="1">Belongs to the GSP E family.</text>
</comment>
<accession>A0A4V6MTS3</accession>
<dbReference type="PANTHER" id="PTHR30486:SF15">
    <property type="entry name" value="TYPE II_IV SECRETION SYSTEM ATPASE"/>
    <property type="match status" value="1"/>
</dbReference>
<feature type="domain" description="FHA" evidence="4">
    <location>
        <begin position="21"/>
        <end position="70"/>
    </location>
</feature>
<dbReference type="Pfam" id="PF00498">
    <property type="entry name" value="FHA"/>
    <property type="match status" value="1"/>
</dbReference>
<dbReference type="PROSITE" id="PS50006">
    <property type="entry name" value="FHA_DOMAIN"/>
    <property type="match status" value="1"/>
</dbReference>
<dbReference type="InterPro" id="IPR008984">
    <property type="entry name" value="SMAD_FHA_dom_sf"/>
</dbReference>
<dbReference type="InterPro" id="IPR000253">
    <property type="entry name" value="FHA_dom"/>
</dbReference>
<dbReference type="GO" id="GO:0003723">
    <property type="term" value="F:RNA binding"/>
    <property type="evidence" value="ECO:0007669"/>
    <property type="project" value="UniProtKB-KW"/>
</dbReference>
<dbReference type="RefSeq" id="WP_130967161.1">
    <property type="nucleotide sequence ID" value="NZ_SIXI01000002.1"/>
</dbReference>
<evidence type="ECO:0000256" key="1">
    <source>
        <dbReference type="ARBA" id="ARBA00006611"/>
    </source>
</evidence>
<reference evidence="5 6" key="1">
    <citation type="submission" date="2019-02" db="EMBL/GenBank/DDBJ databases">
        <title>Aquabacterium sp. strain KMB7.</title>
        <authorList>
            <person name="Chen W.-M."/>
        </authorList>
    </citation>
    <scope>NUCLEOTIDE SEQUENCE [LARGE SCALE GENOMIC DNA]</scope>
    <source>
        <strain evidence="5 6">KMB7</strain>
    </source>
</reference>